<evidence type="ECO:0000313" key="1">
    <source>
        <dbReference type="EMBL" id="CAE7776145.1"/>
    </source>
</evidence>
<feature type="non-terminal residue" evidence="1">
    <location>
        <position position="1"/>
    </location>
</feature>
<organism evidence="1 2">
    <name type="scientific">Symbiodinium necroappetens</name>
    <dbReference type="NCBI Taxonomy" id="1628268"/>
    <lineage>
        <taxon>Eukaryota</taxon>
        <taxon>Sar</taxon>
        <taxon>Alveolata</taxon>
        <taxon>Dinophyceae</taxon>
        <taxon>Suessiales</taxon>
        <taxon>Symbiodiniaceae</taxon>
        <taxon>Symbiodinium</taxon>
    </lineage>
</organism>
<gene>
    <name evidence="1" type="ORF">SNEC2469_LOCUS22715</name>
</gene>
<keyword evidence="2" id="KW-1185">Reference proteome</keyword>
<comment type="caution">
    <text evidence="1">The sequence shown here is derived from an EMBL/GenBank/DDBJ whole genome shotgun (WGS) entry which is preliminary data.</text>
</comment>
<dbReference type="EMBL" id="CAJNJA010041572">
    <property type="protein sequence ID" value="CAE7776145.1"/>
    <property type="molecule type" value="Genomic_DNA"/>
</dbReference>
<evidence type="ECO:0000313" key="2">
    <source>
        <dbReference type="Proteomes" id="UP000601435"/>
    </source>
</evidence>
<feature type="non-terminal residue" evidence="1">
    <location>
        <position position="632"/>
    </location>
</feature>
<dbReference type="AlphaFoldDB" id="A0A812YHF2"/>
<name>A0A812YHF2_9DINO</name>
<sequence length="632" mass="69748">TNGNQPDSVALPYRPAFEAATRQLPVETDITEYFLAALPETGALLDAGVQPGTQAFLHTFMRHTWFCTDPQSERVYHTQVGTVPGAPLADLLFQYAAHAALLTIEHFMRVEHLAASILLGDGAVPSQPVTWLDDVALLVEAAVPSELGSRTARAASIARQCFQLIGISTNLEPGKTEALMIFKGRGSRAAAHEVMVTQNSTLQITGPHESPLRLRVTPRYVHLGTQRNVTGGAGEDLKRRAGLARVVYKPFRARLLRNECLSVAERMHMLLSMVLASFLHGVESWAFRVTGEFQAFRKQYMAFFRGAVRPLFGVSCRRMEDSQVCAMLGVSSAREELAIRRLRAFAQVCQRGSDFLRAALVQEQEWLLAVRDDAQLLASKLTMPAAVELSGPPTLAWFENWPLTSRAIANTLKAFRKRCIKDRDHLVGPALYSLRLQQIAEDYSLQQLKPTEVWPDLGDDGEDYPCGICSNPLRLRQRQVNPRCADTVIASDIDATTTDGIATGDGHLPVVPLVGPQPFWATLRPPPEESGFNTVPQAIGIDKLLKWKERPFVKGFFEDRKRLARSAEANLSELLGAACSACDDALLAADFLAAQDGFEEGSFVQFRGFSFLRLADVIWIGEHLAVEGFRAK</sequence>
<protein>
    <submittedName>
        <fullName evidence="1">Uncharacterized protein</fullName>
    </submittedName>
</protein>
<accession>A0A812YHF2</accession>
<dbReference type="Proteomes" id="UP000601435">
    <property type="component" value="Unassembled WGS sequence"/>
</dbReference>
<reference evidence="1" key="1">
    <citation type="submission" date="2021-02" db="EMBL/GenBank/DDBJ databases">
        <authorList>
            <person name="Dougan E. K."/>
            <person name="Rhodes N."/>
            <person name="Thang M."/>
            <person name="Chan C."/>
        </authorList>
    </citation>
    <scope>NUCLEOTIDE SEQUENCE</scope>
</reference>
<proteinExistence type="predicted"/>